<proteinExistence type="predicted"/>
<dbReference type="AlphaFoldDB" id="A0A388JK97"/>
<feature type="region of interest" description="Disordered" evidence="1">
    <location>
        <begin position="310"/>
        <end position="374"/>
    </location>
</feature>
<dbReference type="Gramene" id="GBG42852">
    <property type="protein sequence ID" value="GBG42852"/>
    <property type="gene ID" value="CBR_g76373"/>
</dbReference>
<reference evidence="2 3" key="1">
    <citation type="journal article" date="2018" name="Cell">
        <title>The Chara Genome: Secondary Complexity and Implications for Plant Terrestrialization.</title>
        <authorList>
            <person name="Nishiyama T."/>
            <person name="Sakayama H."/>
            <person name="Vries J.D."/>
            <person name="Buschmann H."/>
            <person name="Saint-Marcoux D."/>
            <person name="Ullrich K.K."/>
            <person name="Haas F.B."/>
            <person name="Vanderstraeten L."/>
            <person name="Becker D."/>
            <person name="Lang D."/>
            <person name="Vosolsobe S."/>
            <person name="Rombauts S."/>
            <person name="Wilhelmsson P.K.I."/>
            <person name="Janitza P."/>
            <person name="Kern R."/>
            <person name="Heyl A."/>
            <person name="Rumpler F."/>
            <person name="Villalobos L.I.A.C."/>
            <person name="Clay J.M."/>
            <person name="Skokan R."/>
            <person name="Toyoda A."/>
            <person name="Suzuki Y."/>
            <person name="Kagoshima H."/>
            <person name="Schijlen E."/>
            <person name="Tajeshwar N."/>
            <person name="Catarino B."/>
            <person name="Hetherington A.J."/>
            <person name="Saltykova A."/>
            <person name="Bonnot C."/>
            <person name="Breuninger H."/>
            <person name="Symeonidi A."/>
            <person name="Radhakrishnan G.V."/>
            <person name="Van Nieuwerburgh F."/>
            <person name="Deforce D."/>
            <person name="Chang C."/>
            <person name="Karol K.G."/>
            <person name="Hedrich R."/>
            <person name="Ulvskov P."/>
            <person name="Glockner G."/>
            <person name="Delwiche C.F."/>
            <person name="Petrasek J."/>
            <person name="Van de Peer Y."/>
            <person name="Friml J."/>
            <person name="Beilby M."/>
            <person name="Dolan L."/>
            <person name="Kohara Y."/>
            <person name="Sugano S."/>
            <person name="Fujiyama A."/>
            <person name="Delaux P.-M."/>
            <person name="Quint M."/>
            <person name="TheiBen G."/>
            <person name="Hagemann M."/>
            <person name="Harholt J."/>
            <person name="Dunand C."/>
            <person name="Zachgo S."/>
            <person name="Langdale J."/>
            <person name="Maumus F."/>
            <person name="Straeten D.V.D."/>
            <person name="Gould S.B."/>
            <person name="Rensing S.A."/>
        </authorList>
    </citation>
    <scope>NUCLEOTIDE SEQUENCE [LARGE SCALE GENOMIC DNA]</scope>
    <source>
        <strain evidence="2 3">S276</strain>
    </source>
</reference>
<feature type="compositionally biased region" description="Basic residues" evidence="1">
    <location>
        <begin position="440"/>
        <end position="449"/>
    </location>
</feature>
<dbReference type="Proteomes" id="UP000265515">
    <property type="component" value="Unassembled WGS sequence"/>
</dbReference>
<dbReference type="EMBL" id="BFEA01002864">
    <property type="protein sequence ID" value="GBG42852.1"/>
    <property type="molecule type" value="Genomic_DNA"/>
</dbReference>
<name>A0A388JK97_CHABU</name>
<evidence type="ECO:0000313" key="2">
    <source>
        <dbReference type="EMBL" id="GBG42852.1"/>
    </source>
</evidence>
<evidence type="ECO:0000256" key="1">
    <source>
        <dbReference type="SAM" id="MobiDB-lite"/>
    </source>
</evidence>
<evidence type="ECO:0000313" key="3">
    <source>
        <dbReference type="Proteomes" id="UP000265515"/>
    </source>
</evidence>
<feature type="compositionally biased region" description="Polar residues" evidence="1">
    <location>
        <begin position="359"/>
        <end position="370"/>
    </location>
</feature>
<organism evidence="2 3">
    <name type="scientific">Chara braunii</name>
    <name type="common">Braun's stonewort</name>
    <dbReference type="NCBI Taxonomy" id="69332"/>
    <lineage>
        <taxon>Eukaryota</taxon>
        <taxon>Viridiplantae</taxon>
        <taxon>Streptophyta</taxon>
        <taxon>Charophyceae</taxon>
        <taxon>Charales</taxon>
        <taxon>Characeae</taxon>
        <taxon>Chara</taxon>
    </lineage>
</organism>
<feature type="compositionally biased region" description="Low complexity" evidence="1">
    <location>
        <begin position="311"/>
        <end position="325"/>
    </location>
</feature>
<feature type="compositionally biased region" description="Basic and acidic residues" evidence="1">
    <location>
        <begin position="326"/>
        <end position="336"/>
    </location>
</feature>
<feature type="region of interest" description="Disordered" evidence="1">
    <location>
        <begin position="392"/>
        <end position="460"/>
    </location>
</feature>
<comment type="caution">
    <text evidence="2">The sequence shown here is derived from an EMBL/GenBank/DDBJ whole genome shotgun (WGS) entry which is preliminary data.</text>
</comment>
<sequence>VVPNEDFLGGWWSEITKRFPWLEQCPYPSKPAQALITCMKTETMKVIKQVLETKQFPNFFEMIGFNDLAKLAMAWESDPTGFHGEVRKCRARAYTAQMKYCGKSVNPFAPSDLAFPLMSYVDPDKCGDSTPVMWHKAIKQPPTLDLRNLQKVWSAGRPYLKCSCKQGEEDKDCPGGPLWLDHAIWYLLAHPDVLFPTMSSIKVRTSMLVHYLRNTWQEAVIGCITFLFVREIMMNFIEAMEHDPQHTAESVIRDERLWRHQLPPALVRLLLPRRIPDRPRKVVQAPRNRNPIALIPGQGRLNFQATNRGNEAAAPAAAPAQPPAQEADRVVQHAEQRQQQPIQQQAQQLRAAGSPAATAENSGRSTTNHAQAAAQPLDVGTAMRGITLSEPLRPASQQSSQPPILATPVSAQPLAKRYPQTRGKRRSPEEVSEIDSVHSHLSKKRKRRNACNGGIRILTP</sequence>
<accession>A0A388JK97</accession>
<gene>
    <name evidence="2" type="ORF">CBR_g76373</name>
</gene>
<keyword evidence="3" id="KW-1185">Reference proteome</keyword>
<protein>
    <submittedName>
        <fullName evidence="2">Uncharacterized protein</fullName>
    </submittedName>
</protein>
<feature type="non-terminal residue" evidence="2">
    <location>
        <position position="1"/>
    </location>
</feature>
<feature type="compositionally biased region" description="Low complexity" evidence="1">
    <location>
        <begin position="337"/>
        <end position="352"/>
    </location>
</feature>